<gene>
    <name evidence="1" type="ORF">Xclt_08630</name>
</gene>
<dbReference type="EMBL" id="LOKA01000008">
    <property type="protein sequence ID" value="OOW84409.1"/>
    <property type="molecule type" value="Genomic_DNA"/>
</dbReference>
<protein>
    <submittedName>
        <fullName evidence="1">Uncharacterized protein</fullName>
    </submittedName>
</protein>
<accession>A0AB73P9P1</accession>
<comment type="caution">
    <text evidence="1">The sequence shown here is derived from an EMBL/GenBank/DDBJ whole genome shotgun (WGS) entry which is preliminary data.</text>
</comment>
<proteinExistence type="predicted"/>
<reference evidence="1 2" key="1">
    <citation type="submission" date="2015-12" db="EMBL/GenBank/DDBJ databases">
        <authorList>
            <person name="Bansal K."/>
            <person name="Midha S."/>
            <person name="Patil P.B."/>
        </authorList>
    </citation>
    <scope>NUCLEOTIDE SEQUENCE [LARGE SCALE GENOMIC DNA]</scope>
    <source>
        <strain evidence="1 2">LMG9045</strain>
    </source>
</reference>
<dbReference type="AlphaFoldDB" id="A0AB73P9P1"/>
<sequence length="70" mass="7845">MALIGLLVSVRENGVEPVDRNRSKAHIRFDLLELAFVINFDTDDVAIFEDIIQEKLANFRSPGSGVKTDQ</sequence>
<name>A0AB73P9P1_9XANT</name>
<organism evidence="1 2">
    <name type="scientific">Xanthomonas axonopodis pv. clitoriae</name>
    <dbReference type="NCBI Taxonomy" id="487828"/>
    <lineage>
        <taxon>Bacteria</taxon>
        <taxon>Pseudomonadati</taxon>
        <taxon>Pseudomonadota</taxon>
        <taxon>Gammaproteobacteria</taxon>
        <taxon>Lysobacterales</taxon>
        <taxon>Lysobacteraceae</taxon>
        <taxon>Xanthomonas</taxon>
    </lineage>
</organism>
<evidence type="ECO:0000313" key="2">
    <source>
        <dbReference type="Proteomes" id="UP000190210"/>
    </source>
</evidence>
<evidence type="ECO:0000313" key="1">
    <source>
        <dbReference type="EMBL" id="OOW84409.1"/>
    </source>
</evidence>
<dbReference type="Proteomes" id="UP000190210">
    <property type="component" value="Unassembled WGS sequence"/>
</dbReference>